<dbReference type="AlphaFoldDB" id="A0AAD6QR58"/>
<feature type="signal peptide" evidence="1">
    <location>
        <begin position="1"/>
        <end position="22"/>
    </location>
</feature>
<proteinExistence type="predicted"/>
<evidence type="ECO:0000256" key="1">
    <source>
        <dbReference type="SAM" id="SignalP"/>
    </source>
</evidence>
<accession>A0AAD6QR58</accession>
<dbReference type="EMBL" id="JAQIZT010000006">
    <property type="protein sequence ID" value="KAJ6995121.1"/>
    <property type="molecule type" value="Genomic_DNA"/>
</dbReference>
<name>A0AAD6QR58_9ROSI</name>
<dbReference type="Proteomes" id="UP001164929">
    <property type="component" value="Chromosome 6"/>
</dbReference>
<organism evidence="2 3">
    <name type="scientific">Populus alba x Populus x berolinensis</name>
    <dbReference type="NCBI Taxonomy" id="444605"/>
    <lineage>
        <taxon>Eukaryota</taxon>
        <taxon>Viridiplantae</taxon>
        <taxon>Streptophyta</taxon>
        <taxon>Embryophyta</taxon>
        <taxon>Tracheophyta</taxon>
        <taxon>Spermatophyta</taxon>
        <taxon>Magnoliopsida</taxon>
        <taxon>eudicotyledons</taxon>
        <taxon>Gunneridae</taxon>
        <taxon>Pentapetalae</taxon>
        <taxon>rosids</taxon>
        <taxon>fabids</taxon>
        <taxon>Malpighiales</taxon>
        <taxon>Salicaceae</taxon>
        <taxon>Saliceae</taxon>
        <taxon>Populus</taxon>
    </lineage>
</organism>
<keyword evidence="1" id="KW-0732">Signal</keyword>
<evidence type="ECO:0000313" key="3">
    <source>
        <dbReference type="Proteomes" id="UP001164929"/>
    </source>
</evidence>
<comment type="caution">
    <text evidence="2">The sequence shown here is derived from an EMBL/GenBank/DDBJ whole genome shotgun (WGS) entry which is preliminary data.</text>
</comment>
<feature type="chain" id="PRO_5041911126" evidence="1">
    <location>
        <begin position="23"/>
        <end position="117"/>
    </location>
</feature>
<reference evidence="2" key="1">
    <citation type="journal article" date="2023" name="Mol. Ecol. Resour.">
        <title>Chromosome-level genome assembly of a triploid poplar Populus alba 'Berolinensis'.</title>
        <authorList>
            <person name="Chen S."/>
            <person name="Yu Y."/>
            <person name="Wang X."/>
            <person name="Wang S."/>
            <person name="Zhang T."/>
            <person name="Zhou Y."/>
            <person name="He R."/>
            <person name="Meng N."/>
            <person name="Wang Y."/>
            <person name="Liu W."/>
            <person name="Liu Z."/>
            <person name="Liu J."/>
            <person name="Guo Q."/>
            <person name="Huang H."/>
            <person name="Sederoff R.R."/>
            <person name="Wang G."/>
            <person name="Qu G."/>
            <person name="Chen S."/>
        </authorList>
    </citation>
    <scope>NUCLEOTIDE SEQUENCE</scope>
    <source>
        <strain evidence="2">SC-2020</strain>
    </source>
</reference>
<gene>
    <name evidence="2" type="ORF">NC653_017797</name>
</gene>
<keyword evidence="3" id="KW-1185">Reference proteome</keyword>
<evidence type="ECO:0000313" key="2">
    <source>
        <dbReference type="EMBL" id="KAJ6995121.1"/>
    </source>
</evidence>
<sequence>MAGFLNFLCAVFFLSLTSQGSSFRRSIEGEENPEFIILKILPNFSHCRPLPMPSYNRPQNFPVSNRSASAKQAAMGGDDGCQINHGQPVYGYQTFNFTYSWGTQYPFMPIYSEIACS</sequence>
<protein>
    <submittedName>
        <fullName evidence="2">Uncharacterized protein</fullName>
    </submittedName>
</protein>